<gene>
    <name evidence="6" type="ORF">HHUSO_G34504</name>
</gene>
<dbReference type="PANTHER" id="PTHR13102">
    <property type="entry name" value="NUCLEOLAR PROTEIN 9"/>
    <property type="match status" value="1"/>
</dbReference>
<dbReference type="PROSITE" id="PS50302">
    <property type="entry name" value="PUM"/>
    <property type="match status" value="3"/>
</dbReference>
<feature type="region of interest" description="Disordered" evidence="4">
    <location>
        <begin position="1"/>
        <end position="46"/>
    </location>
</feature>
<dbReference type="InterPro" id="IPR040000">
    <property type="entry name" value="NOP9"/>
</dbReference>
<dbReference type="InterPro" id="IPR016024">
    <property type="entry name" value="ARM-type_fold"/>
</dbReference>
<evidence type="ECO:0000256" key="2">
    <source>
        <dbReference type="ARBA" id="ARBA00023242"/>
    </source>
</evidence>
<accession>A0ABR0Y596</accession>
<evidence type="ECO:0000259" key="5">
    <source>
        <dbReference type="PROSITE" id="PS50303"/>
    </source>
</evidence>
<name>A0ABR0Y596_HUSHU</name>
<proteinExistence type="predicted"/>
<dbReference type="Pfam" id="PF22493">
    <property type="entry name" value="PUF_NOP9"/>
    <property type="match status" value="1"/>
</dbReference>
<dbReference type="InterPro" id="IPR011989">
    <property type="entry name" value="ARM-like"/>
</dbReference>
<dbReference type="EMBL" id="JAHFZB010000047">
    <property type="protein sequence ID" value="KAK6467817.1"/>
    <property type="molecule type" value="Genomic_DNA"/>
</dbReference>
<keyword evidence="7" id="KW-1185">Reference proteome</keyword>
<evidence type="ECO:0000256" key="4">
    <source>
        <dbReference type="SAM" id="MobiDB-lite"/>
    </source>
</evidence>
<dbReference type="PROSITE" id="PS50303">
    <property type="entry name" value="PUM_HD"/>
    <property type="match status" value="1"/>
</dbReference>
<dbReference type="SUPFAM" id="SSF48371">
    <property type="entry name" value="ARM repeat"/>
    <property type="match status" value="2"/>
</dbReference>
<keyword evidence="1" id="KW-0677">Repeat</keyword>
<evidence type="ECO:0000256" key="1">
    <source>
        <dbReference type="ARBA" id="ARBA00022737"/>
    </source>
</evidence>
<dbReference type="Proteomes" id="UP001369086">
    <property type="component" value="Unassembled WGS sequence"/>
</dbReference>
<keyword evidence="2" id="KW-0539">Nucleus</keyword>
<dbReference type="SMART" id="SM00025">
    <property type="entry name" value="Pumilio"/>
    <property type="match status" value="6"/>
</dbReference>
<organism evidence="6 7">
    <name type="scientific">Huso huso</name>
    <name type="common">Beluga</name>
    <name type="synonym">Acipenser huso</name>
    <dbReference type="NCBI Taxonomy" id="61971"/>
    <lineage>
        <taxon>Eukaryota</taxon>
        <taxon>Metazoa</taxon>
        <taxon>Chordata</taxon>
        <taxon>Craniata</taxon>
        <taxon>Vertebrata</taxon>
        <taxon>Euteleostomi</taxon>
        <taxon>Actinopterygii</taxon>
        <taxon>Chondrostei</taxon>
        <taxon>Acipenseriformes</taxon>
        <taxon>Acipenseridae</taxon>
        <taxon>Huso</taxon>
    </lineage>
</organism>
<protein>
    <submittedName>
        <fullName evidence="6">Nucleolar protein 9</fullName>
    </submittedName>
</protein>
<dbReference type="Gene3D" id="1.25.10.10">
    <property type="entry name" value="Leucine-rich Repeat Variant"/>
    <property type="match status" value="2"/>
</dbReference>
<evidence type="ECO:0000313" key="6">
    <source>
        <dbReference type="EMBL" id="KAK6467817.1"/>
    </source>
</evidence>
<sequence>MLARKKGETGTERGKKERPYNKRKEEERGKKHGDGGMEKGRGKRLDPMSVGYFRRVSERLGEEFSSEEEKALFVSNVFSEVRGQALPLATDPTGSFALQRLLPLATPTQVCRLLKGLREEGEEEGSGFKTAACQRCGAHVIETALRQTRRLLQDTGGSGMQEDSEEGDGDAEDCGAVEDHVLGLASEVTEKLLEYSRDTHGTFVVRTLIHVLGGLETRSQEQTGRGFKKPAPKAPEFSEFEVPESFKGALECLADKLLEHVTVFLTHSTASPVFQICMQVFHRQCPELCQRLGQGMLGYLTSLNPGAGSSPLLVFLKDQTSSRLLEKMVELSQKPLFRSLYKDHFRGQLVTLALHPFANFPVQRLLAAVPNQKLFVKIFDELSEGLEAILAAGHMGVIVQLAESCVKHGERQTELLQCLLQAFHCADPPSRKLSCAPLFLTLLAHEVYYQPEKPGGDVEQSQKPLSGLVYHGSCLVQSLLRFSDNSALLRSLRSLPASDLLILASDQSGSHVMEVLMTSLSDKGRDRLFKKLKGHYVQLSCSKHGSRVLDKLWSAAALGSRRAIAEELGELSLSLSLSQ</sequence>
<evidence type="ECO:0000313" key="7">
    <source>
        <dbReference type="Proteomes" id="UP001369086"/>
    </source>
</evidence>
<dbReference type="PANTHER" id="PTHR13102:SF0">
    <property type="entry name" value="NUCLEOLAR PROTEIN 9"/>
    <property type="match status" value="1"/>
</dbReference>
<comment type="caution">
    <text evidence="6">The sequence shown here is derived from an EMBL/GenBank/DDBJ whole genome shotgun (WGS) entry which is preliminary data.</text>
</comment>
<feature type="repeat" description="Pumilio" evidence="3">
    <location>
        <begin position="494"/>
        <end position="530"/>
    </location>
</feature>
<feature type="domain" description="PUM-HD" evidence="5">
    <location>
        <begin position="284"/>
        <end position="579"/>
    </location>
</feature>
<reference evidence="6 7" key="1">
    <citation type="submission" date="2021-05" db="EMBL/GenBank/DDBJ databases">
        <authorList>
            <person name="Zahm M."/>
            <person name="Klopp C."/>
            <person name="Cabau C."/>
            <person name="Kuhl H."/>
            <person name="Suciu R."/>
            <person name="Ciorpac M."/>
            <person name="Holostenco D."/>
            <person name="Gessner J."/>
            <person name="Wuertz S."/>
            <person name="Hohne C."/>
            <person name="Stock M."/>
            <person name="Gislard M."/>
            <person name="Lluch J."/>
            <person name="Milhes M."/>
            <person name="Lampietro C."/>
            <person name="Lopez Roques C."/>
            <person name="Donnadieu C."/>
            <person name="Du K."/>
            <person name="Schartl M."/>
            <person name="Guiguen Y."/>
        </authorList>
    </citation>
    <scope>NUCLEOTIDE SEQUENCE [LARGE SCALE GENOMIC DNA]</scope>
    <source>
        <strain evidence="6">Hh-F2</strain>
        <tissue evidence="6">Blood</tissue>
    </source>
</reference>
<feature type="repeat" description="Pumilio" evidence="3">
    <location>
        <begin position="531"/>
        <end position="566"/>
    </location>
</feature>
<feature type="repeat" description="Pumilio" evidence="3">
    <location>
        <begin position="80"/>
        <end position="115"/>
    </location>
</feature>
<dbReference type="InterPro" id="IPR001313">
    <property type="entry name" value="Pumilio_RNA-bd_rpt"/>
</dbReference>
<dbReference type="InterPro" id="IPR033133">
    <property type="entry name" value="PUM-HD"/>
</dbReference>
<evidence type="ECO:0000256" key="3">
    <source>
        <dbReference type="PROSITE-ProRule" id="PRU00317"/>
    </source>
</evidence>